<dbReference type="AlphaFoldDB" id="A0A7W5ZT22"/>
<reference evidence="3 4" key="1">
    <citation type="submission" date="2020-08" db="EMBL/GenBank/DDBJ databases">
        <title>Genomic Encyclopedia of Type Strains, Phase IV (KMG-IV): sequencing the most valuable type-strain genomes for metagenomic binning, comparative biology and taxonomic classification.</title>
        <authorList>
            <person name="Goeker M."/>
        </authorList>
    </citation>
    <scope>NUCLEOTIDE SEQUENCE [LARGE SCALE GENOMIC DNA]</scope>
    <source>
        <strain evidence="3 4">DSM 17976</strain>
    </source>
</reference>
<accession>A0A7W5ZT22</accession>
<evidence type="ECO:0008006" key="5">
    <source>
        <dbReference type="Google" id="ProtNLM"/>
    </source>
</evidence>
<dbReference type="RefSeq" id="WP_183980711.1">
    <property type="nucleotide sequence ID" value="NZ_JACIBY010000036.1"/>
</dbReference>
<name>A0A7W5ZT22_9BACT</name>
<organism evidence="3 4">
    <name type="scientific">Runella defluvii</name>
    <dbReference type="NCBI Taxonomy" id="370973"/>
    <lineage>
        <taxon>Bacteria</taxon>
        <taxon>Pseudomonadati</taxon>
        <taxon>Bacteroidota</taxon>
        <taxon>Cytophagia</taxon>
        <taxon>Cytophagales</taxon>
        <taxon>Spirosomataceae</taxon>
        <taxon>Runella</taxon>
    </lineage>
</organism>
<dbReference type="EMBL" id="JACIBY010000036">
    <property type="protein sequence ID" value="MBB3842376.1"/>
    <property type="molecule type" value="Genomic_DNA"/>
</dbReference>
<sequence length="107" mass="11688">MLSKFSSKKHAIWLTLSLCSSFAYSQNRGIQAGAQALSQATNDVKGYFEPVTTLIYVVAAIVGLVGGFRVYNKWQNGDQEVQKHAVGWFGAVLFLLAIAAILQAVFF</sequence>
<proteinExistence type="predicted"/>
<evidence type="ECO:0000256" key="1">
    <source>
        <dbReference type="SAM" id="Phobius"/>
    </source>
</evidence>
<dbReference type="Pfam" id="PF13572">
    <property type="entry name" value="DUF4134"/>
    <property type="match status" value="1"/>
</dbReference>
<feature type="signal peptide" evidence="2">
    <location>
        <begin position="1"/>
        <end position="25"/>
    </location>
</feature>
<keyword evidence="1" id="KW-0472">Membrane</keyword>
<feature type="transmembrane region" description="Helical" evidence="1">
    <location>
        <begin position="50"/>
        <end position="72"/>
    </location>
</feature>
<protein>
    <recommendedName>
        <fullName evidence="5">DUF4134 domain-containing protein</fullName>
    </recommendedName>
</protein>
<comment type="caution">
    <text evidence="3">The sequence shown here is derived from an EMBL/GenBank/DDBJ whole genome shotgun (WGS) entry which is preliminary data.</text>
</comment>
<feature type="transmembrane region" description="Helical" evidence="1">
    <location>
        <begin position="84"/>
        <end position="106"/>
    </location>
</feature>
<keyword evidence="2" id="KW-0732">Signal</keyword>
<keyword evidence="1" id="KW-0812">Transmembrane</keyword>
<keyword evidence="4" id="KW-1185">Reference proteome</keyword>
<evidence type="ECO:0000313" key="4">
    <source>
        <dbReference type="Proteomes" id="UP000541352"/>
    </source>
</evidence>
<evidence type="ECO:0000313" key="3">
    <source>
        <dbReference type="EMBL" id="MBB3842376.1"/>
    </source>
</evidence>
<gene>
    <name evidence="3" type="ORF">FHS57_006407</name>
</gene>
<dbReference type="Proteomes" id="UP000541352">
    <property type="component" value="Unassembled WGS sequence"/>
</dbReference>
<feature type="chain" id="PRO_5030627357" description="DUF4134 domain-containing protein" evidence="2">
    <location>
        <begin position="26"/>
        <end position="107"/>
    </location>
</feature>
<evidence type="ECO:0000256" key="2">
    <source>
        <dbReference type="SAM" id="SignalP"/>
    </source>
</evidence>
<dbReference type="InterPro" id="IPR025408">
    <property type="entry name" value="DUF4134"/>
</dbReference>
<keyword evidence="1" id="KW-1133">Transmembrane helix</keyword>